<dbReference type="Gene3D" id="2.60.120.200">
    <property type="match status" value="1"/>
</dbReference>
<protein>
    <recommendedName>
        <fullName evidence="5">LamG-like jellyroll fold domain-containing protein</fullName>
    </recommendedName>
</protein>
<name>A0A7W7WLL1_9ACTN</name>
<dbReference type="Pfam" id="PF13385">
    <property type="entry name" value="Laminin_G_3"/>
    <property type="match status" value="1"/>
</dbReference>
<feature type="compositionally biased region" description="Low complexity" evidence="3">
    <location>
        <begin position="283"/>
        <end position="298"/>
    </location>
</feature>
<feature type="signal peptide" evidence="4">
    <location>
        <begin position="1"/>
        <end position="33"/>
    </location>
</feature>
<keyword evidence="7" id="KW-1185">Reference proteome</keyword>
<dbReference type="GO" id="GO:0006955">
    <property type="term" value="P:immune response"/>
    <property type="evidence" value="ECO:0007669"/>
    <property type="project" value="InterPro"/>
</dbReference>
<evidence type="ECO:0000256" key="2">
    <source>
        <dbReference type="ARBA" id="ARBA00023157"/>
    </source>
</evidence>
<dbReference type="PANTHER" id="PTHR46943:SF1">
    <property type="entry name" value="PENTRAXIN-RELATED PROTEIN PTX3"/>
    <property type="match status" value="1"/>
</dbReference>
<sequence>MTRRRRGPAAQRLMAVGGAFAVALSLTAPVAFAADSIPMPSSSEIAAVDAERAKQQPPAAEADQALAKAKTTGQNVVIDSLTSEFTETAATPGGHLAFTSHPDQQRVRRGSAWVALDATLAANTDGTYSPKSSASGLRMSKGGDGPLATMASADGKKLSLTAPFPLPAPTVDTDGDGLVYANVVPDVDLKVTATKLGGLTTVFVVKTQAAASSPQLKTLRFGTALDGVTVSADQAGNLTATASDGKPRWTAPAPQMWDSSTAAAAKTTASSPRMLAQSPTDGATSSSTTPKAATVSTADGPGANSKTATMPVTTDAAGLSLTPSQDLLNHGTAPYFIDPAWIPWGPSANAWTWVQSAHTDANNWQRTGSNDQDHPGVGICGYYAAGGSCSPTDTYRTFYQYDINALRGAVVHYATMNLEEYVSADWSCTNKYPLDLFLTGAIGSGTRWGNQPGKVGGSLGQQTVPGSGHANCYNNVPFQYNVTGTLQTYVNNGQLTFGLFGNESNQNAFKRFTYQPSLYIEYDRIPNQPTNPAASPAPRIAPSPDGYQACDSSDSSAWAWVGAGSQQAGAISLDATVSSPVQAQLYSWTHIWDYNLPGAPDVDGGWSALVGSGTTASWKVKAGAIQDGHAYGFKIFAGDQMVDWSPPTATCHFKADLTPPTVSFPATASDLNTQFPPSGNGQVTTLTVGKTGNIPITGTTDPNPSGLGASGLACLRWSLDPQLAGAAWQCGTSMPTSQIPVTPTRWGTNILYVQAQDKAGNLSPAGQYAFYVPWNPNGKAPVFGDITGDSTPDILAADSVGNLRAYTIPGNPNATSATTNLAAKATSAPNGTSWGPDYRITHRGSLHGGTNVDEAIAHKDGDPTLKLYKNPGNSGITGLLDSSISLSKPSTCNATISGTDCIGYFATDWSTTASIAALGDPSTTNLDAGNKFKNRTGLLTVETNPAGDGALWYYPAPDEYTFGNPIKISPAGWKNVDLISAGDWAGQGHPGIWARNRTTQEVWAYTFTQGSDTVSDPFGETSTYPVITGIATSVKIGLVDYTTWPRIGSDGDLTGSGSSTMWAITQAGDIQTWTGRRTGTTTAPGWEWINYAGTVLTTSNGADQWPLNKTGFDGTQLSDSSGTNKARPIGALSWTTDHKNTTDSAANLNGTYFKTAEPSLDTTKSYSVSAWVKLTNTDTFQTFVTQNGNQRGAYYLQYSKAYNAWAFVAPGTDDYGTGIYHHANATTAPQLNTWTHLVATFDADTKAMTLYVNGQYAGSDTNPTPWNATGQVSIGACATNNYAADNQASGSVSDVRTYPYPLTTAQVTNLYTS</sequence>
<feature type="region of interest" description="Disordered" evidence="3">
    <location>
        <begin position="238"/>
        <end position="309"/>
    </location>
</feature>
<evidence type="ECO:0000313" key="6">
    <source>
        <dbReference type="EMBL" id="MBB4951927.1"/>
    </source>
</evidence>
<keyword evidence="2" id="KW-1015">Disulfide bond</keyword>
<evidence type="ECO:0000256" key="1">
    <source>
        <dbReference type="ARBA" id="ARBA00022729"/>
    </source>
</evidence>
<dbReference type="RefSeq" id="WP_184925961.1">
    <property type="nucleotide sequence ID" value="NZ_JACHJR010000002.1"/>
</dbReference>
<dbReference type="EMBL" id="JACHJR010000002">
    <property type="protein sequence ID" value="MBB4951927.1"/>
    <property type="molecule type" value="Genomic_DNA"/>
</dbReference>
<dbReference type="InterPro" id="IPR013320">
    <property type="entry name" value="ConA-like_dom_sf"/>
</dbReference>
<evidence type="ECO:0000256" key="4">
    <source>
        <dbReference type="SAM" id="SignalP"/>
    </source>
</evidence>
<comment type="caution">
    <text evidence="6">The sequence shown here is derived from an EMBL/GenBank/DDBJ whole genome shotgun (WGS) entry which is preliminary data.</text>
</comment>
<gene>
    <name evidence="6" type="ORF">F4556_007581</name>
</gene>
<dbReference type="GO" id="GO:0001849">
    <property type="term" value="F:complement component C1q complex binding"/>
    <property type="evidence" value="ECO:0007669"/>
    <property type="project" value="TreeGrafter"/>
</dbReference>
<dbReference type="SUPFAM" id="SSF49899">
    <property type="entry name" value="Concanavalin A-like lectins/glucanases"/>
    <property type="match status" value="1"/>
</dbReference>
<dbReference type="InterPro" id="IPR042837">
    <property type="entry name" value="PTX3"/>
</dbReference>
<feature type="domain" description="LamG-like jellyroll fold" evidence="5">
    <location>
        <begin position="1164"/>
        <end position="1305"/>
    </location>
</feature>
<feature type="chain" id="PRO_5030799459" description="LamG-like jellyroll fold domain-containing protein" evidence="4">
    <location>
        <begin position="34"/>
        <end position="1313"/>
    </location>
</feature>
<dbReference type="PANTHER" id="PTHR46943">
    <property type="entry name" value="PENTRAXIN-RELATED PROTEIN PTX3"/>
    <property type="match status" value="1"/>
</dbReference>
<accession>A0A7W7WLL1</accession>
<reference evidence="6 7" key="1">
    <citation type="submission" date="2020-08" db="EMBL/GenBank/DDBJ databases">
        <title>Sequencing the genomes of 1000 actinobacteria strains.</title>
        <authorList>
            <person name="Klenk H.-P."/>
        </authorList>
    </citation>
    <scope>NUCLEOTIDE SEQUENCE [LARGE SCALE GENOMIC DNA]</scope>
    <source>
        <strain evidence="6 7">DSM 44786</strain>
    </source>
</reference>
<dbReference type="InterPro" id="IPR006558">
    <property type="entry name" value="LamG-like"/>
</dbReference>
<evidence type="ECO:0000313" key="7">
    <source>
        <dbReference type="Proteomes" id="UP000573327"/>
    </source>
</evidence>
<evidence type="ECO:0000256" key="3">
    <source>
        <dbReference type="SAM" id="MobiDB-lite"/>
    </source>
</evidence>
<proteinExistence type="predicted"/>
<feature type="compositionally biased region" description="Low complexity" evidence="3">
    <location>
        <begin position="259"/>
        <end position="271"/>
    </location>
</feature>
<dbReference type="SMART" id="SM00560">
    <property type="entry name" value="LamGL"/>
    <property type="match status" value="1"/>
</dbReference>
<dbReference type="GO" id="GO:0005615">
    <property type="term" value="C:extracellular space"/>
    <property type="evidence" value="ECO:0007669"/>
    <property type="project" value="TreeGrafter"/>
</dbReference>
<dbReference type="Proteomes" id="UP000573327">
    <property type="component" value="Unassembled WGS sequence"/>
</dbReference>
<evidence type="ECO:0000259" key="5">
    <source>
        <dbReference type="SMART" id="SM00560"/>
    </source>
</evidence>
<organism evidence="6 7">
    <name type="scientific">Kitasatospora gansuensis</name>
    <dbReference type="NCBI Taxonomy" id="258050"/>
    <lineage>
        <taxon>Bacteria</taxon>
        <taxon>Bacillati</taxon>
        <taxon>Actinomycetota</taxon>
        <taxon>Actinomycetes</taxon>
        <taxon>Kitasatosporales</taxon>
        <taxon>Streptomycetaceae</taxon>
        <taxon>Kitasatospora</taxon>
    </lineage>
</organism>
<keyword evidence="1 4" id="KW-0732">Signal</keyword>